<evidence type="ECO:0000313" key="3">
    <source>
        <dbReference type="Proteomes" id="UP001497392"/>
    </source>
</evidence>
<evidence type="ECO:0000313" key="2">
    <source>
        <dbReference type="EMBL" id="CAL5224872.1"/>
    </source>
</evidence>
<dbReference type="InterPro" id="IPR036291">
    <property type="entry name" value="NAD(P)-bd_dom_sf"/>
</dbReference>
<dbReference type="EMBL" id="CAXHTA020000011">
    <property type="protein sequence ID" value="CAL5224872.1"/>
    <property type="molecule type" value="Genomic_DNA"/>
</dbReference>
<dbReference type="Pfam" id="PF13561">
    <property type="entry name" value="adh_short_C2"/>
    <property type="match status" value="1"/>
</dbReference>
<dbReference type="SMART" id="SM00822">
    <property type="entry name" value="PKS_KR"/>
    <property type="match status" value="1"/>
</dbReference>
<dbReference type="SUPFAM" id="SSF51735">
    <property type="entry name" value="NAD(P)-binding Rossmann-fold domains"/>
    <property type="match status" value="1"/>
</dbReference>
<accession>A0ABP1G2V1</accession>
<reference evidence="2 3" key="1">
    <citation type="submission" date="2024-06" db="EMBL/GenBank/DDBJ databases">
        <authorList>
            <person name="Kraege A."/>
            <person name="Thomma B."/>
        </authorList>
    </citation>
    <scope>NUCLEOTIDE SEQUENCE [LARGE SCALE GENOMIC DNA]</scope>
</reference>
<protein>
    <submittedName>
        <fullName evidence="2">G7630 protein</fullName>
    </submittedName>
</protein>
<keyword evidence="3" id="KW-1185">Reference proteome</keyword>
<evidence type="ECO:0000259" key="1">
    <source>
        <dbReference type="SMART" id="SM00822"/>
    </source>
</evidence>
<sequence length="274" mass="28784">MSDDLGTTPIIADLKGRRVLVTGGSAGIGKATALAFDKNGCKVAVLGRRKERLDAVVNQMKHGLSVVADLTGGDAEMQRAVQEVIKAFGGLDIIVNSGGVMTEEMSGMTEAAFLSAIRLHVTGNLALIRAAEEELIKNKGAVVNVSSVAAIMPMGSPTMISYGVAKAAQDTLTKNLAFEFATKGVRVNSVLPAAIQTEIFEQMAEKQGKSVSDLMNHMAGMHAMKRVGQPEEIAAPIVFLASNAASFITGQNLSIDGGCLMGYWFNAQPFNPEG</sequence>
<dbReference type="PANTHER" id="PTHR43975">
    <property type="entry name" value="ZGC:101858"/>
    <property type="match status" value="1"/>
</dbReference>
<dbReference type="PRINTS" id="PR00081">
    <property type="entry name" value="GDHRDH"/>
</dbReference>
<dbReference type="InterPro" id="IPR057326">
    <property type="entry name" value="KR_dom"/>
</dbReference>
<gene>
    <name evidence="2" type="primary">g7630</name>
    <name evidence="2" type="ORF">VP750_LOCUS6531</name>
</gene>
<proteinExistence type="predicted"/>
<dbReference type="Proteomes" id="UP001497392">
    <property type="component" value="Unassembled WGS sequence"/>
</dbReference>
<comment type="caution">
    <text evidence="2">The sequence shown here is derived from an EMBL/GenBank/DDBJ whole genome shotgun (WGS) entry which is preliminary data.</text>
</comment>
<dbReference type="Gene3D" id="3.40.50.720">
    <property type="entry name" value="NAD(P)-binding Rossmann-like Domain"/>
    <property type="match status" value="1"/>
</dbReference>
<feature type="domain" description="Ketoreductase" evidence="1">
    <location>
        <begin position="17"/>
        <end position="195"/>
    </location>
</feature>
<dbReference type="PRINTS" id="PR00080">
    <property type="entry name" value="SDRFAMILY"/>
</dbReference>
<dbReference type="InterPro" id="IPR002347">
    <property type="entry name" value="SDR_fam"/>
</dbReference>
<organism evidence="2 3">
    <name type="scientific">Coccomyxa viridis</name>
    <dbReference type="NCBI Taxonomy" id="1274662"/>
    <lineage>
        <taxon>Eukaryota</taxon>
        <taxon>Viridiplantae</taxon>
        <taxon>Chlorophyta</taxon>
        <taxon>core chlorophytes</taxon>
        <taxon>Trebouxiophyceae</taxon>
        <taxon>Trebouxiophyceae incertae sedis</taxon>
        <taxon>Coccomyxaceae</taxon>
        <taxon>Coccomyxa</taxon>
    </lineage>
</organism>
<name>A0ABP1G2V1_9CHLO</name>
<dbReference type="PANTHER" id="PTHR43975:SF2">
    <property type="entry name" value="EG:BACR7A4.14 PROTEIN-RELATED"/>
    <property type="match status" value="1"/>
</dbReference>